<dbReference type="STRING" id="1576369.SAMN05421753_11793"/>
<organism evidence="1 2">
    <name type="scientific">Planctomicrobium piriforme</name>
    <dbReference type="NCBI Taxonomy" id="1576369"/>
    <lineage>
        <taxon>Bacteria</taxon>
        <taxon>Pseudomonadati</taxon>
        <taxon>Planctomycetota</taxon>
        <taxon>Planctomycetia</taxon>
        <taxon>Planctomycetales</taxon>
        <taxon>Planctomycetaceae</taxon>
        <taxon>Planctomicrobium</taxon>
    </lineage>
</organism>
<dbReference type="RefSeq" id="WP_092054518.1">
    <property type="nucleotide sequence ID" value="NZ_FOQD01000017.1"/>
</dbReference>
<dbReference type="Pfam" id="PF25209">
    <property type="entry name" value="Phage_capsid_4"/>
    <property type="match status" value="1"/>
</dbReference>
<name>A0A1I3Q0S7_9PLAN</name>
<protein>
    <submittedName>
        <fullName evidence="1">Mu-like prophage major head subunit gpT</fullName>
    </submittedName>
</protein>
<gene>
    <name evidence="1" type="ORF">SAMN05421753_11793</name>
</gene>
<sequence>MKTLNTPSEVMCAALCQSAMLPNIEDHFDDEILQRAEDKYHGHIRLNQALCHAAVGNGYDGSNVYNFGIEHMRFAFAGVNGSFSTIDTSGILSNTANKFLEEGWGAGDQAWRELARIRPVNDFKDAPCYRLGANLTYEKIGAGGELKHGSLNETAYSNRAETFGKLVSLTRQHIINDDMSAFTSVQYELGVGAIDAFNEIFWTQFLDNSAFFASGNNNVISGADSSLGIAGLQLAEAKFLKQKKPSGQPLAVKPEILLVPVELKATGDTLMTSEKLITGSGGVQGDTNTFRNRFKVVTSPYLSDSSYTGYSAAAWYLLADPVRMPTMDVVLLQGRDRPIVESQLESFNVLGVQFRGYHDFGCVKYEYRGGVRAAGS</sequence>
<keyword evidence="2" id="KW-1185">Reference proteome</keyword>
<dbReference type="AlphaFoldDB" id="A0A1I3Q0S7"/>
<accession>A0A1I3Q0S7</accession>
<dbReference type="EMBL" id="FOQD01000017">
    <property type="protein sequence ID" value="SFJ27077.1"/>
    <property type="molecule type" value="Genomic_DNA"/>
</dbReference>
<dbReference type="OrthoDB" id="9806592at2"/>
<dbReference type="Proteomes" id="UP000199518">
    <property type="component" value="Unassembled WGS sequence"/>
</dbReference>
<proteinExistence type="predicted"/>
<reference evidence="2" key="1">
    <citation type="submission" date="2016-10" db="EMBL/GenBank/DDBJ databases">
        <authorList>
            <person name="Varghese N."/>
            <person name="Submissions S."/>
        </authorList>
    </citation>
    <scope>NUCLEOTIDE SEQUENCE [LARGE SCALE GENOMIC DNA]</scope>
    <source>
        <strain evidence="2">DSM 26348</strain>
    </source>
</reference>
<evidence type="ECO:0000313" key="1">
    <source>
        <dbReference type="EMBL" id="SFJ27077.1"/>
    </source>
</evidence>
<evidence type="ECO:0000313" key="2">
    <source>
        <dbReference type="Proteomes" id="UP000199518"/>
    </source>
</evidence>